<evidence type="ECO:0000313" key="1">
    <source>
        <dbReference type="EMBL" id="KAJ8411310.1"/>
    </source>
</evidence>
<reference evidence="1" key="1">
    <citation type="journal article" date="2023" name="Science">
        <title>Genome structures resolve the early diversification of teleost fishes.</title>
        <authorList>
            <person name="Parey E."/>
            <person name="Louis A."/>
            <person name="Montfort J."/>
            <person name="Bouchez O."/>
            <person name="Roques C."/>
            <person name="Iampietro C."/>
            <person name="Lluch J."/>
            <person name="Castinel A."/>
            <person name="Donnadieu C."/>
            <person name="Desvignes T."/>
            <person name="Floi Bucao C."/>
            <person name="Jouanno E."/>
            <person name="Wen M."/>
            <person name="Mejri S."/>
            <person name="Dirks R."/>
            <person name="Jansen H."/>
            <person name="Henkel C."/>
            <person name="Chen W.J."/>
            <person name="Zahm M."/>
            <person name="Cabau C."/>
            <person name="Klopp C."/>
            <person name="Thompson A.W."/>
            <person name="Robinson-Rechavi M."/>
            <person name="Braasch I."/>
            <person name="Lecointre G."/>
            <person name="Bobe J."/>
            <person name="Postlethwait J.H."/>
            <person name="Berthelot C."/>
            <person name="Roest Crollius H."/>
            <person name="Guiguen Y."/>
        </authorList>
    </citation>
    <scope>NUCLEOTIDE SEQUENCE</scope>
    <source>
        <strain evidence="1">NC1722</strain>
    </source>
</reference>
<proteinExistence type="predicted"/>
<dbReference type="EMBL" id="JAINUG010000023">
    <property type="protein sequence ID" value="KAJ8411310.1"/>
    <property type="molecule type" value="Genomic_DNA"/>
</dbReference>
<protein>
    <submittedName>
        <fullName evidence="1">Uncharacterized protein</fullName>
    </submittedName>
</protein>
<accession>A0AAD7SZ39</accession>
<comment type="caution">
    <text evidence="1">The sequence shown here is derived from an EMBL/GenBank/DDBJ whole genome shotgun (WGS) entry which is preliminary data.</text>
</comment>
<keyword evidence="2" id="KW-1185">Reference proteome</keyword>
<name>A0AAD7SZ39_9TELE</name>
<sequence>MEGLGLWALTQLEDRISFAQSGVEELGGQLESRRSREWCDFREVLITLEDELEPSDTPTMAATPLRHGPRLLMSVMRNASSWKG</sequence>
<dbReference type="Proteomes" id="UP001221898">
    <property type="component" value="Unassembled WGS sequence"/>
</dbReference>
<organism evidence="1 2">
    <name type="scientific">Aldrovandia affinis</name>
    <dbReference type="NCBI Taxonomy" id="143900"/>
    <lineage>
        <taxon>Eukaryota</taxon>
        <taxon>Metazoa</taxon>
        <taxon>Chordata</taxon>
        <taxon>Craniata</taxon>
        <taxon>Vertebrata</taxon>
        <taxon>Euteleostomi</taxon>
        <taxon>Actinopterygii</taxon>
        <taxon>Neopterygii</taxon>
        <taxon>Teleostei</taxon>
        <taxon>Notacanthiformes</taxon>
        <taxon>Halosauridae</taxon>
        <taxon>Aldrovandia</taxon>
    </lineage>
</organism>
<evidence type="ECO:0000313" key="2">
    <source>
        <dbReference type="Proteomes" id="UP001221898"/>
    </source>
</evidence>
<gene>
    <name evidence="1" type="ORF">AAFF_G00173160</name>
</gene>
<dbReference type="AlphaFoldDB" id="A0AAD7SZ39"/>